<reference evidence="1 2" key="1">
    <citation type="journal article" date="2018" name="Sci. Rep.">
        <title>Genomic signatures of local adaptation to the degree of environmental predictability in rotifers.</title>
        <authorList>
            <person name="Franch-Gras L."/>
            <person name="Hahn C."/>
            <person name="Garcia-Roger E.M."/>
            <person name="Carmona M.J."/>
            <person name="Serra M."/>
            <person name="Gomez A."/>
        </authorList>
    </citation>
    <scope>NUCLEOTIDE SEQUENCE [LARGE SCALE GENOMIC DNA]</scope>
    <source>
        <strain evidence="1">HYR1</strain>
    </source>
</reference>
<name>A0A3M7RJ70_BRAPC</name>
<sequence>MKGLYFHESIRYLKLTTNKFDNFFPMKYNNSEFDSLPKFILYICLLRRSKIFNCEAGSEMKASKRNIVVFDSSSSSYYSKIMINFKLRKCIYKSFLEIEKQLRFLEKKNYLFTSSRLVEYKKFVIKFFFTSESSIKIGKIEEIFSGSARKFSTTVSAIKARLANKSRNPFIIHSAFDTGTLRANFIAPKSIKAKCSK</sequence>
<evidence type="ECO:0000313" key="2">
    <source>
        <dbReference type="Proteomes" id="UP000276133"/>
    </source>
</evidence>
<dbReference type="Proteomes" id="UP000276133">
    <property type="component" value="Unassembled WGS sequence"/>
</dbReference>
<accession>A0A3M7RJ70</accession>
<proteinExistence type="predicted"/>
<keyword evidence="2" id="KW-1185">Reference proteome</keyword>
<gene>
    <name evidence="1" type="ORF">BpHYR1_013897</name>
</gene>
<comment type="caution">
    <text evidence="1">The sequence shown here is derived from an EMBL/GenBank/DDBJ whole genome shotgun (WGS) entry which is preliminary data.</text>
</comment>
<organism evidence="1 2">
    <name type="scientific">Brachionus plicatilis</name>
    <name type="common">Marine rotifer</name>
    <name type="synonym">Brachionus muelleri</name>
    <dbReference type="NCBI Taxonomy" id="10195"/>
    <lineage>
        <taxon>Eukaryota</taxon>
        <taxon>Metazoa</taxon>
        <taxon>Spiralia</taxon>
        <taxon>Gnathifera</taxon>
        <taxon>Rotifera</taxon>
        <taxon>Eurotatoria</taxon>
        <taxon>Monogononta</taxon>
        <taxon>Pseudotrocha</taxon>
        <taxon>Ploima</taxon>
        <taxon>Brachionidae</taxon>
        <taxon>Brachionus</taxon>
    </lineage>
</organism>
<protein>
    <submittedName>
        <fullName evidence="1">Uncharacterized protein</fullName>
    </submittedName>
</protein>
<dbReference type="AlphaFoldDB" id="A0A3M7RJ70"/>
<dbReference type="EMBL" id="REGN01003249">
    <property type="protein sequence ID" value="RNA23616.1"/>
    <property type="molecule type" value="Genomic_DNA"/>
</dbReference>
<evidence type="ECO:0000313" key="1">
    <source>
        <dbReference type="EMBL" id="RNA23616.1"/>
    </source>
</evidence>